<proteinExistence type="predicted"/>
<accession>A0A834STU8</accession>
<evidence type="ECO:0000313" key="1">
    <source>
        <dbReference type="EMBL" id="KAF7810235.1"/>
    </source>
</evidence>
<sequence>MAFERYERLSIAHGFNSKNDFTTFDHRKQWSKATYPIHK</sequence>
<reference evidence="1" key="1">
    <citation type="submission" date="2020-09" db="EMBL/GenBank/DDBJ databases">
        <title>Genome-Enabled Discovery of Anthraquinone Biosynthesis in Senna tora.</title>
        <authorList>
            <person name="Kang S.-H."/>
            <person name="Pandey R.P."/>
            <person name="Lee C.-M."/>
            <person name="Sim J.-S."/>
            <person name="Jeong J.-T."/>
            <person name="Choi B.-S."/>
            <person name="Jung M."/>
            <person name="Ginzburg D."/>
            <person name="Zhao K."/>
            <person name="Won S.Y."/>
            <person name="Oh T.-J."/>
            <person name="Yu Y."/>
            <person name="Kim N.-H."/>
            <person name="Lee O.R."/>
            <person name="Lee T.-H."/>
            <person name="Bashyal P."/>
            <person name="Kim T.-S."/>
            <person name="Lee W.-H."/>
            <person name="Kawkins C."/>
            <person name="Kim C.-K."/>
            <person name="Kim J.S."/>
            <person name="Ahn B.O."/>
            <person name="Rhee S.Y."/>
            <person name="Sohng J.K."/>
        </authorList>
    </citation>
    <scope>NUCLEOTIDE SEQUENCE</scope>
    <source>
        <tissue evidence="1">Leaf</tissue>
    </source>
</reference>
<organism evidence="1 2">
    <name type="scientific">Senna tora</name>
    <dbReference type="NCBI Taxonomy" id="362788"/>
    <lineage>
        <taxon>Eukaryota</taxon>
        <taxon>Viridiplantae</taxon>
        <taxon>Streptophyta</taxon>
        <taxon>Embryophyta</taxon>
        <taxon>Tracheophyta</taxon>
        <taxon>Spermatophyta</taxon>
        <taxon>Magnoliopsida</taxon>
        <taxon>eudicotyledons</taxon>
        <taxon>Gunneridae</taxon>
        <taxon>Pentapetalae</taxon>
        <taxon>rosids</taxon>
        <taxon>fabids</taxon>
        <taxon>Fabales</taxon>
        <taxon>Fabaceae</taxon>
        <taxon>Caesalpinioideae</taxon>
        <taxon>Cassia clade</taxon>
        <taxon>Senna</taxon>
    </lineage>
</organism>
<comment type="caution">
    <text evidence="1">The sequence shown here is derived from an EMBL/GenBank/DDBJ whole genome shotgun (WGS) entry which is preliminary data.</text>
</comment>
<name>A0A834STU8_9FABA</name>
<protein>
    <submittedName>
        <fullName evidence="1">Uncharacterized protein</fullName>
    </submittedName>
</protein>
<gene>
    <name evidence="1" type="ORF">G2W53_036978</name>
</gene>
<dbReference type="AlphaFoldDB" id="A0A834STU8"/>
<dbReference type="EMBL" id="JAAIUW010000011">
    <property type="protein sequence ID" value="KAF7810235.1"/>
    <property type="molecule type" value="Genomic_DNA"/>
</dbReference>
<dbReference type="Proteomes" id="UP000634136">
    <property type="component" value="Unassembled WGS sequence"/>
</dbReference>
<evidence type="ECO:0000313" key="2">
    <source>
        <dbReference type="Proteomes" id="UP000634136"/>
    </source>
</evidence>
<keyword evidence="2" id="KW-1185">Reference proteome</keyword>